<feature type="transmembrane region" description="Helical" evidence="1">
    <location>
        <begin position="83"/>
        <end position="102"/>
    </location>
</feature>
<proteinExistence type="predicted"/>
<feature type="transmembrane region" description="Helical" evidence="1">
    <location>
        <begin position="108"/>
        <end position="128"/>
    </location>
</feature>
<sequence length="230" mass="25361">MRSLTEITSVATTGQPTDPKSKQLFILLAWVSIFGTLKVLGRSVMPSGYFPFFETMHSIGMVLYLGLVGYSIILFIRNRMPLFSVNGLMFFTLVAFFGPMYFTDTLEGAFLSYAIAHALQYLVFMAIIARGTEKDGRAPLVVNILYFLLIVAGVGAFFVLPNHLANSVFYGSSDAAAFAIDLAVGAVLGATMAHFLIDAYTWRLSNPTSRAYVRQRFAFLFSKPPRSRGA</sequence>
<name>A0A2V3TZ36_9HYPH</name>
<dbReference type="RefSeq" id="WP_110377114.1">
    <property type="nucleotide sequence ID" value="NZ_JAHBRY010000001.1"/>
</dbReference>
<reference evidence="2 3" key="1">
    <citation type="submission" date="2018-05" db="EMBL/GenBank/DDBJ databases">
        <title>Genomic Encyclopedia of Type Strains, Phase IV (KMG-IV): sequencing the most valuable type-strain genomes for metagenomic binning, comparative biology and taxonomic classification.</title>
        <authorList>
            <person name="Goeker M."/>
        </authorList>
    </citation>
    <scope>NUCLEOTIDE SEQUENCE [LARGE SCALE GENOMIC DNA]</scope>
    <source>
        <strain evidence="2 3">DSM 6462</strain>
    </source>
</reference>
<gene>
    <name evidence="2" type="ORF">C7450_111188</name>
</gene>
<evidence type="ECO:0000313" key="2">
    <source>
        <dbReference type="EMBL" id="PXW54656.1"/>
    </source>
</evidence>
<accession>A0A2V3TZ36</accession>
<dbReference type="OrthoDB" id="512946at2"/>
<dbReference type="Proteomes" id="UP000248021">
    <property type="component" value="Unassembled WGS sequence"/>
</dbReference>
<comment type="caution">
    <text evidence="2">The sequence shown here is derived from an EMBL/GenBank/DDBJ whole genome shotgun (WGS) entry which is preliminary data.</text>
</comment>
<evidence type="ECO:0000313" key="3">
    <source>
        <dbReference type="Proteomes" id="UP000248021"/>
    </source>
</evidence>
<keyword evidence="1" id="KW-0812">Transmembrane</keyword>
<keyword evidence="1" id="KW-0472">Membrane</keyword>
<evidence type="ECO:0000256" key="1">
    <source>
        <dbReference type="SAM" id="Phobius"/>
    </source>
</evidence>
<feature type="transmembrane region" description="Helical" evidence="1">
    <location>
        <begin position="56"/>
        <end position="76"/>
    </location>
</feature>
<feature type="transmembrane region" description="Helical" evidence="1">
    <location>
        <begin position="140"/>
        <end position="160"/>
    </location>
</feature>
<feature type="transmembrane region" description="Helical" evidence="1">
    <location>
        <begin position="175"/>
        <end position="197"/>
    </location>
</feature>
<dbReference type="EMBL" id="QJJK01000011">
    <property type="protein sequence ID" value="PXW54656.1"/>
    <property type="molecule type" value="Genomic_DNA"/>
</dbReference>
<organism evidence="2 3">
    <name type="scientific">Chelatococcus asaccharovorans</name>
    <dbReference type="NCBI Taxonomy" id="28210"/>
    <lineage>
        <taxon>Bacteria</taxon>
        <taxon>Pseudomonadati</taxon>
        <taxon>Pseudomonadota</taxon>
        <taxon>Alphaproteobacteria</taxon>
        <taxon>Hyphomicrobiales</taxon>
        <taxon>Chelatococcaceae</taxon>
        <taxon>Chelatococcus</taxon>
    </lineage>
</organism>
<keyword evidence="1" id="KW-1133">Transmembrane helix</keyword>
<feature type="transmembrane region" description="Helical" evidence="1">
    <location>
        <begin position="24"/>
        <end position="44"/>
    </location>
</feature>
<protein>
    <submittedName>
        <fullName evidence="2">Uncharacterized protein</fullName>
    </submittedName>
</protein>
<dbReference type="AlphaFoldDB" id="A0A2V3TZ36"/>
<keyword evidence="3" id="KW-1185">Reference proteome</keyword>